<dbReference type="Gene3D" id="3.90.1440.10">
    <property type="entry name" value="SecA, preprotein cross-linking domain"/>
    <property type="match status" value="1"/>
</dbReference>
<dbReference type="InterPro" id="IPR011115">
    <property type="entry name" value="SecA_DEAD"/>
</dbReference>
<comment type="caution">
    <text evidence="6">The sequence shown here is derived from an EMBL/GenBank/DDBJ whole genome shotgun (WGS) entry which is preliminary data.</text>
</comment>
<feature type="region of interest" description="Disordered" evidence="4">
    <location>
        <begin position="611"/>
        <end position="630"/>
    </location>
</feature>
<evidence type="ECO:0000313" key="7">
    <source>
        <dbReference type="Proteomes" id="UP001200741"/>
    </source>
</evidence>
<keyword evidence="1" id="KW-1003">Cell membrane</keyword>
<dbReference type="Proteomes" id="UP001200741">
    <property type="component" value="Unassembled WGS sequence"/>
</dbReference>
<evidence type="ECO:0000259" key="5">
    <source>
        <dbReference type="PROSITE" id="PS51196"/>
    </source>
</evidence>
<name>A0ABS8XMT0_9BURK</name>
<keyword evidence="3" id="KW-0811">Translocation</keyword>
<evidence type="ECO:0000256" key="4">
    <source>
        <dbReference type="SAM" id="MobiDB-lite"/>
    </source>
</evidence>
<sequence length="630" mass="67211">MMNNGALSPPWFPPLDKPAVPHARRPPAAERGATVAALRATVEAALPHVFDPTASLHAAGQALRRALNREDAAAERAALAQALAAAQAAWQFEPAVLDAACRLLCGGAVALPCAAPRHAALAMAAAAWASCGRPCVLMTADDEGAARASQLLLPLFQQLGIDAAPAGSDANGAMLRRAYAAGVVIVPARRFTADLTRDRRERSSGDALQLEARLHGAAGAGVLVTRGLFTLLVDELDRVLFDDAVNPVLLSVPDDSTALGPALQRSRELADALEPGHHYSLSVAHGLQWTAAGAVLAGELIATLPPLWRQPERAEWLLRQALTVRDLLQPGRHYTLNNGHVHLDDAIGRALPDRGLLPHLTQAIQARTGVPLSPVTRATERASVLGLAASAHRLAGAAADLQGLEAALWRRHGLCADDARSTHAQAMVEACRDDADWQARIQARFGAPPDTHRLFVLRQLNAAARLADLPGAKAEAWVLASLSPQRALQQLQERAEADGRAPARHVEIVFTEPLDSRRAEAQLIARVMDVAQGADVTPRLLLQPEARWVAQALGPLATPLRALCRQWPAATPRLLTVTLSLLRWQMARQQARALQAQSQREHQLKLQLSFAGSAPALPPQSSEPAARRTS</sequence>
<dbReference type="PANTHER" id="PTHR30612:SF0">
    <property type="entry name" value="CHLOROPLAST PROTEIN-TRANSPORTING ATPASE"/>
    <property type="match status" value="1"/>
</dbReference>
<keyword evidence="2" id="KW-0653">Protein transport</keyword>
<dbReference type="EMBL" id="JAJTWU010000001">
    <property type="protein sequence ID" value="MCE4553055.1"/>
    <property type="molecule type" value="Genomic_DNA"/>
</dbReference>
<dbReference type="PANTHER" id="PTHR30612">
    <property type="entry name" value="SECA INNER MEMBRANE COMPONENT OF SEC PROTEIN SECRETION SYSTEM"/>
    <property type="match status" value="1"/>
</dbReference>
<proteinExistence type="predicted"/>
<feature type="domain" description="SecA family profile" evidence="5">
    <location>
        <begin position="1"/>
        <end position="630"/>
    </location>
</feature>
<dbReference type="SUPFAM" id="SSF81767">
    <property type="entry name" value="Pre-protein crosslinking domain of SecA"/>
    <property type="match status" value="1"/>
</dbReference>
<dbReference type="SMART" id="SM00957">
    <property type="entry name" value="SecA_DEAD"/>
    <property type="match status" value="1"/>
</dbReference>
<keyword evidence="1" id="KW-0472">Membrane</keyword>
<gene>
    <name evidence="6" type="ORF">LXT13_01165</name>
</gene>
<keyword evidence="7" id="KW-1185">Reference proteome</keyword>
<evidence type="ECO:0000256" key="2">
    <source>
        <dbReference type="ARBA" id="ARBA00022927"/>
    </source>
</evidence>
<accession>A0ABS8XMT0</accession>
<organism evidence="6 7">
    <name type="scientific">Pelomonas cellulosilytica</name>
    <dbReference type="NCBI Taxonomy" id="2906762"/>
    <lineage>
        <taxon>Bacteria</taxon>
        <taxon>Pseudomonadati</taxon>
        <taxon>Pseudomonadota</taxon>
        <taxon>Betaproteobacteria</taxon>
        <taxon>Burkholderiales</taxon>
        <taxon>Sphaerotilaceae</taxon>
        <taxon>Roseateles</taxon>
    </lineage>
</organism>
<feature type="region of interest" description="Disordered" evidence="4">
    <location>
        <begin position="1"/>
        <end position="31"/>
    </location>
</feature>
<evidence type="ECO:0000313" key="6">
    <source>
        <dbReference type="EMBL" id="MCE4553055.1"/>
    </source>
</evidence>
<dbReference type="InterPro" id="IPR014018">
    <property type="entry name" value="SecA_motor_DEAD"/>
</dbReference>
<dbReference type="PROSITE" id="PS51196">
    <property type="entry name" value="SECA_MOTOR_DEAD"/>
    <property type="match status" value="1"/>
</dbReference>
<dbReference type="InterPro" id="IPR036670">
    <property type="entry name" value="SecA_X-link_sf"/>
</dbReference>
<protein>
    <recommendedName>
        <fullName evidence="5">SecA family profile domain-containing protein</fullName>
    </recommendedName>
</protein>
<reference evidence="6 7" key="1">
    <citation type="submission" date="2021-12" db="EMBL/GenBank/DDBJ databases">
        <title>Genome seq of P8.</title>
        <authorList>
            <person name="Seo T."/>
        </authorList>
    </citation>
    <scope>NUCLEOTIDE SEQUENCE [LARGE SCALE GENOMIC DNA]</scope>
    <source>
        <strain evidence="6 7">P8</strain>
    </source>
</reference>
<dbReference type="SUPFAM" id="SSF52540">
    <property type="entry name" value="P-loop containing nucleoside triphosphate hydrolases"/>
    <property type="match status" value="1"/>
</dbReference>
<dbReference type="InterPro" id="IPR000185">
    <property type="entry name" value="SecA"/>
</dbReference>
<evidence type="ECO:0000256" key="1">
    <source>
        <dbReference type="ARBA" id="ARBA00022475"/>
    </source>
</evidence>
<evidence type="ECO:0000256" key="3">
    <source>
        <dbReference type="ARBA" id="ARBA00023010"/>
    </source>
</evidence>
<dbReference type="InterPro" id="IPR027417">
    <property type="entry name" value="P-loop_NTPase"/>
</dbReference>
<dbReference type="Pfam" id="PF07517">
    <property type="entry name" value="SecA_DEAD"/>
    <property type="match status" value="1"/>
</dbReference>
<dbReference type="Gene3D" id="3.40.50.300">
    <property type="entry name" value="P-loop containing nucleotide triphosphate hydrolases"/>
    <property type="match status" value="1"/>
</dbReference>
<keyword evidence="2" id="KW-0813">Transport</keyword>